<evidence type="ECO:0000313" key="2">
    <source>
        <dbReference type="EMBL" id="QCI66235.1"/>
    </source>
</evidence>
<evidence type="ECO:0000256" key="1">
    <source>
        <dbReference type="SAM" id="MobiDB-lite"/>
    </source>
</evidence>
<dbReference type="OrthoDB" id="7841843at2"/>
<protein>
    <submittedName>
        <fullName evidence="2">Uncharacterized protein</fullName>
    </submittedName>
</protein>
<dbReference type="EMBL" id="CP039690">
    <property type="protein sequence ID" value="QCI66235.1"/>
    <property type="molecule type" value="Genomic_DNA"/>
</dbReference>
<feature type="region of interest" description="Disordered" evidence="1">
    <location>
        <begin position="1"/>
        <end position="51"/>
    </location>
</feature>
<accession>A0A4D7B4X9</accession>
<reference evidence="2 3" key="1">
    <citation type="submission" date="2019-04" db="EMBL/GenBank/DDBJ databases">
        <title>Phreatobacter aquaticus sp. nov.</title>
        <authorList>
            <person name="Choi A."/>
        </authorList>
    </citation>
    <scope>NUCLEOTIDE SEQUENCE [LARGE SCALE GENOMIC DNA]</scope>
    <source>
        <strain evidence="2 3">KCTC 52518</strain>
    </source>
</reference>
<dbReference type="KEGG" id="pstg:E8M01_19660"/>
<proteinExistence type="predicted"/>
<feature type="compositionally biased region" description="Basic and acidic residues" evidence="1">
    <location>
        <begin position="17"/>
        <end position="26"/>
    </location>
</feature>
<organism evidence="2 3">
    <name type="scientific">Phreatobacter stygius</name>
    <dbReference type="NCBI Taxonomy" id="1940610"/>
    <lineage>
        <taxon>Bacteria</taxon>
        <taxon>Pseudomonadati</taxon>
        <taxon>Pseudomonadota</taxon>
        <taxon>Alphaproteobacteria</taxon>
        <taxon>Hyphomicrobiales</taxon>
        <taxon>Phreatobacteraceae</taxon>
        <taxon>Phreatobacter</taxon>
    </lineage>
</organism>
<evidence type="ECO:0000313" key="3">
    <source>
        <dbReference type="Proteomes" id="UP000298781"/>
    </source>
</evidence>
<keyword evidence="3" id="KW-1185">Reference proteome</keyword>
<dbReference type="InterPro" id="IPR010836">
    <property type="entry name" value="SapC"/>
</dbReference>
<dbReference type="Proteomes" id="UP000298781">
    <property type="component" value="Chromosome"/>
</dbReference>
<dbReference type="AlphaFoldDB" id="A0A4D7B4X9"/>
<name>A0A4D7B4X9_9HYPH</name>
<dbReference type="Pfam" id="PF07277">
    <property type="entry name" value="SapC"/>
    <property type="match status" value="1"/>
</dbReference>
<gene>
    <name evidence="2" type="ORF">E8M01_19660</name>
</gene>
<sequence>MGHRSGSGARQTGELRQASDRGDRQARRSGISCADRRTRRRGGLAGGRTQALAVSHERAADGGPPRCSESVRGRVRAARGGRRTAMTTAASQSDELRFVPLKHAGLSSWHRLVSFPWLDRLGVLPVADTEFLALSHFCPIAIEMHESGPRAVAILHAQLVAHRLLTEDGRWRPPYAPLALRSLPFRNGAAMTADAVEICPALAEQGADPKLRQAIFGHKGGPTQSYAAILSMIDRLARSGARLRNAAKVLMAADLLVPLANLPPGPFGQLHTISLDGMLALSSHRLMALTSDACCPLELATAVTFSRRWLNRDTLKSADNLFAATVGGVRQKLYEHGVVDPLDQPVGLDDSPLFSFDDYVRSTPGSS</sequence>